<organism evidence="2 3">
    <name type="scientific">Sphingomonas hengshuiensis</name>
    <dbReference type="NCBI Taxonomy" id="1609977"/>
    <lineage>
        <taxon>Bacteria</taxon>
        <taxon>Pseudomonadati</taxon>
        <taxon>Pseudomonadota</taxon>
        <taxon>Alphaproteobacteria</taxon>
        <taxon>Sphingomonadales</taxon>
        <taxon>Sphingomonadaceae</taxon>
        <taxon>Sphingomonas</taxon>
    </lineage>
</organism>
<dbReference type="PROSITE" id="PS50943">
    <property type="entry name" value="HTH_CROC1"/>
    <property type="match status" value="1"/>
</dbReference>
<dbReference type="AlphaFoldDB" id="A0A2W5BBB3"/>
<reference evidence="2 3" key="1">
    <citation type="submission" date="2017-08" db="EMBL/GenBank/DDBJ databases">
        <title>Infants hospitalized years apart are colonized by the same room-sourced microbial strains.</title>
        <authorList>
            <person name="Brooks B."/>
            <person name="Olm M.R."/>
            <person name="Firek B.A."/>
            <person name="Baker R."/>
            <person name="Thomas B.C."/>
            <person name="Morowitz M.J."/>
            <person name="Banfield J.F."/>
        </authorList>
    </citation>
    <scope>NUCLEOTIDE SEQUENCE [LARGE SCALE GENOMIC DNA]</scope>
    <source>
        <strain evidence="2">S2_018_000_R3_110</strain>
    </source>
</reference>
<evidence type="ECO:0000259" key="1">
    <source>
        <dbReference type="PROSITE" id="PS50943"/>
    </source>
</evidence>
<dbReference type="Pfam" id="PF01381">
    <property type="entry name" value="HTH_3"/>
    <property type="match status" value="1"/>
</dbReference>
<evidence type="ECO:0000313" key="3">
    <source>
        <dbReference type="Proteomes" id="UP000248614"/>
    </source>
</evidence>
<name>A0A2W5BBB3_9SPHN</name>
<protein>
    <recommendedName>
        <fullName evidence="1">HTH cro/C1-type domain-containing protein</fullName>
    </recommendedName>
</protein>
<dbReference type="InterPro" id="IPR001387">
    <property type="entry name" value="Cro/C1-type_HTH"/>
</dbReference>
<dbReference type="EMBL" id="QFNF01000012">
    <property type="protein sequence ID" value="PZO78328.1"/>
    <property type="molecule type" value="Genomic_DNA"/>
</dbReference>
<feature type="domain" description="HTH cro/C1-type" evidence="1">
    <location>
        <begin position="7"/>
        <end position="34"/>
    </location>
</feature>
<dbReference type="GO" id="GO:0003677">
    <property type="term" value="F:DNA binding"/>
    <property type="evidence" value="ECO:0007669"/>
    <property type="project" value="InterPro"/>
</dbReference>
<accession>A0A2W5BBB3</accession>
<gene>
    <name evidence="2" type="ORF">DI632_06635</name>
</gene>
<proteinExistence type="predicted"/>
<dbReference type="Proteomes" id="UP000248614">
    <property type="component" value="Unassembled WGS sequence"/>
</dbReference>
<sequence>MDLILSVEEARRARRMSQAQVAEALEITQGHYSKVVASRVALSGRLADRMESWLAEGGRTTLGDDATRRIHSLAASIRRECMELMHLVGLAEGVDL</sequence>
<dbReference type="CDD" id="cd00093">
    <property type="entry name" value="HTH_XRE"/>
    <property type="match status" value="1"/>
</dbReference>
<dbReference type="SUPFAM" id="SSF47413">
    <property type="entry name" value="lambda repressor-like DNA-binding domains"/>
    <property type="match status" value="1"/>
</dbReference>
<evidence type="ECO:0000313" key="2">
    <source>
        <dbReference type="EMBL" id="PZO78328.1"/>
    </source>
</evidence>
<dbReference type="Gene3D" id="1.10.260.40">
    <property type="entry name" value="lambda repressor-like DNA-binding domains"/>
    <property type="match status" value="1"/>
</dbReference>
<dbReference type="InterPro" id="IPR010982">
    <property type="entry name" value="Lambda_DNA-bd_dom_sf"/>
</dbReference>
<comment type="caution">
    <text evidence="2">The sequence shown here is derived from an EMBL/GenBank/DDBJ whole genome shotgun (WGS) entry which is preliminary data.</text>
</comment>